<dbReference type="PROSITE" id="PS00136">
    <property type="entry name" value="SUBTILASE_ASP"/>
    <property type="match status" value="1"/>
</dbReference>
<dbReference type="InterPro" id="IPR000209">
    <property type="entry name" value="Peptidase_S8/S53_dom"/>
</dbReference>
<evidence type="ECO:0000259" key="7">
    <source>
        <dbReference type="Pfam" id="PF00082"/>
    </source>
</evidence>
<evidence type="ECO:0000313" key="8">
    <source>
        <dbReference type="EMBL" id="QCP36199.1"/>
    </source>
</evidence>
<dbReference type="PROSITE" id="PS51892">
    <property type="entry name" value="SUBTILASE"/>
    <property type="match status" value="1"/>
</dbReference>
<comment type="similarity">
    <text evidence="1 6">Belongs to the peptidase S8 family.</text>
</comment>
<dbReference type="SUPFAM" id="SSF52743">
    <property type="entry name" value="Subtilisin-like"/>
    <property type="match status" value="1"/>
</dbReference>
<dbReference type="Gene3D" id="3.40.50.200">
    <property type="entry name" value="Peptidase S8/S53 domain"/>
    <property type="match status" value="1"/>
</dbReference>
<dbReference type="AlphaFoldDB" id="A0A4P8ILZ7"/>
<dbReference type="GO" id="GO:0006508">
    <property type="term" value="P:proteolysis"/>
    <property type="evidence" value="ECO:0007669"/>
    <property type="project" value="UniProtKB-KW"/>
</dbReference>
<dbReference type="InterPro" id="IPR050131">
    <property type="entry name" value="Peptidase_S8_subtilisin-like"/>
</dbReference>
<gene>
    <name evidence="8" type="ORF">AR1Y2_2745</name>
</gene>
<sequence>MFMPEDCVGVAVNEDYRDYISGFRTSTEELRDFYKTDCITQVNFQYAIVYIDRREASASPVDDFSGNAIPRCYGLMDTQVLEETGAAQVRRSGLDLTGQGVLAAVIDTGIDYTNSVFQLGNRTTKIQYLWDQTIQGENPPMPYGYGTEYTKEQIDNALQTENPLETVPTEDTSGHGTFLAGMIAGNEVQEENFSGIAPGAELIVVKLKQAKRYLKEYYCIEPSREVYAEPDIMLAIRYVLEKADELSMPIVIYLGLGTNLSSHTGTSPLARQISTLAYQPGITVVVCGGNEGQAKHHYAGNLTDGEVVVEVKVGPNEYGFTTELWGFQPNQFFVDIESPSGQRTGTISGGYKGRRDITFLLENTNLAVDYFTIDVSTGSPFIRMRFRQPAEGIWRFYVTDENVGSREFDMWLPIRNFISDETYFLESTPYNTLTAPGNAAPVITPSTYNQSNNSFFIESGRGFPRTMTVQPDFAAPGVNVIGVLPRGRFGMKTGSSISGAVVAGIAALMLEWGSVKGNDLILNTLRMKNYLIRGARRDPDRTYPNREWGFGAVDIYQTFLRIR</sequence>
<dbReference type="PIRSF" id="PIRSF037894">
    <property type="entry name" value="Subtilisin_rel_CspABC"/>
    <property type="match status" value="1"/>
</dbReference>
<reference evidence="8 9" key="1">
    <citation type="submission" date="2019-05" db="EMBL/GenBank/DDBJ databases">
        <title>Complete genome sequencing of Anaerostipes rhamnosivorans.</title>
        <authorList>
            <person name="Bui T.P.N."/>
            <person name="de Vos W.M."/>
        </authorList>
    </citation>
    <scope>NUCLEOTIDE SEQUENCE [LARGE SCALE GENOMIC DNA]</scope>
    <source>
        <strain evidence="8 9">1y2</strain>
    </source>
</reference>
<proteinExistence type="inferred from homology"/>
<dbReference type="GO" id="GO:0004252">
    <property type="term" value="F:serine-type endopeptidase activity"/>
    <property type="evidence" value="ECO:0007669"/>
    <property type="project" value="UniProtKB-UniRule"/>
</dbReference>
<dbReference type="PANTHER" id="PTHR43806">
    <property type="entry name" value="PEPTIDASE S8"/>
    <property type="match status" value="1"/>
</dbReference>
<dbReference type="Pfam" id="PF00082">
    <property type="entry name" value="Peptidase_S8"/>
    <property type="match status" value="1"/>
</dbReference>
<feature type="active site" description="Charge relay system" evidence="5 6">
    <location>
        <position position="107"/>
    </location>
</feature>
<dbReference type="InterPro" id="IPR036852">
    <property type="entry name" value="Peptidase_S8/S53_dom_sf"/>
</dbReference>
<protein>
    <submittedName>
        <fullName evidence="8">Ser-type protease</fullName>
    </submittedName>
</protein>
<dbReference type="InterPro" id="IPR023827">
    <property type="entry name" value="Peptidase_S8_Asp-AS"/>
</dbReference>
<keyword evidence="3 6" id="KW-0378">Hydrolase</keyword>
<organism evidence="8 9">
    <name type="scientific">Anaerostipes rhamnosivorans</name>
    <dbReference type="NCBI Taxonomy" id="1229621"/>
    <lineage>
        <taxon>Bacteria</taxon>
        <taxon>Bacillati</taxon>
        <taxon>Bacillota</taxon>
        <taxon>Clostridia</taxon>
        <taxon>Lachnospirales</taxon>
        <taxon>Lachnospiraceae</taxon>
        <taxon>Anaerostipes</taxon>
    </lineage>
</organism>
<evidence type="ECO:0000256" key="5">
    <source>
        <dbReference type="PIRSR" id="PIRSR615500-1"/>
    </source>
</evidence>
<dbReference type="Gene3D" id="2.60.120.1290">
    <property type="match status" value="1"/>
</dbReference>
<dbReference type="InterPro" id="IPR017310">
    <property type="entry name" value="Pept_S8A_subtilisin_clostridia"/>
</dbReference>
<feature type="domain" description="Peptidase S8/S53" evidence="7">
    <location>
        <begin position="98"/>
        <end position="551"/>
    </location>
</feature>
<dbReference type="InterPro" id="IPR034045">
    <property type="entry name" value="Pep_S8_CspA-like"/>
</dbReference>
<keyword evidence="9" id="KW-1185">Reference proteome</keyword>
<evidence type="ECO:0000313" key="9">
    <source>
        <dbReference type="Proteomes" id="UP000298653"/>
    </source>
</evidence>
<dbReference type="EMBL" id="CP040058">
    <property type="protein sequence ID" value="QCP36199.1"/>
    <property type="molecule type" value="Genomic_DNA"/>
</dbReference>
<accession>A0A4P8ILZ7</accession>
<dbReference type="Proteomes" id="UP000298653">
    <property type="component" value="Chromosome"/>
</dbReference>
<dbReference type="CDD" id="cd07478">
    <property type="entry name" value="Peptidases_S8_CspA-like"/>
    <property type="match status" value="1"/>
</dbReference>
<evidence type="ECO:0000256" key="1">
    <source>
        <dbReference type="ARBA" id="ARBA00011073"/>
    </source>
</evidence>
<keyword evidence="4 6" id="KW-0720">Serine protease</keyword>
<evidence type="ECO:0000256" key="4">
    <source>
        <dbReference type="ARBA" id="ARBA00022825"/>
    </source>
</evidence>
<name>A0A4P8ILZ7_9FIRM</name>
<keyword evidence="2 6" id="KW-0645">Protease</keyword>
<evidence type="ECO:0000256" key="3">
    <source>
        <dbReference type="ARBA" id="ARBA00022801"/>
    </source>
</evidence>
<dbReference type="PRINTS" id="PR00723">
    <property type="entry name" value="SUBTILISIN"/>
</dbReference>
<feature type="active site" description="Charge relay system" evidence="5 6">
    <location>
        <position position="175"/>
    </location>
</feature>
<dbReference type="KEGG" id="arf:AR1Y2_2745"/>
<feature type="active site" description="Charge relay system" evidence="5 6">
    <location>
        <position position="496"/>
    </location>
</feature>
<dbReference type="PANTHER" id="PTHR43806:SF11">
    <property type="entry name" value="CEREVISIN-RELATED"/>
    <property type="match status" value="1"/>
</dbReference>
<evidence type="ECO:0000256" key="6">
    <source>
        <dbReference type="PROSITE-ProRule" id="PRU01240"/>
    </source>
</evidence>
<dbReference type="InterPro" id="IPR015500">
    <property type="entry name" value="Peptidase_S8_subtilisin-rel"/>
</dbReference>
<evidence type="ECO:0000256" key="2">
    <source>
        <dbReference type="ARBA" id="ARBA00022670"/>
    </source>
</evidence>